<protein>
    <submittedName>
        <fullName evidence="1">Sulfotransferase</fullName>
    </submittedName>
</protein>
<gene>
    <name evidence="1" type="ORF">JHX88_17530</name>
</gene>
<evidence type="ECO:0000313" key="1">
    <source>
        <dbReference type="EMBL" id="WCR05380.1"/>
    </source>
</evidence>
<keyword evidence="2" id="KW-1185">Reference proteome</keyword>
<dbReference type="Pfam" id="PF13469">
    <property type="entry name" value="Sulfotransfer_3"/>
    <property type="match status" value="1"/>
</dbReference>
<organism evidence="1 2">
    <name type="scientific">Paracoccus saliphilus</name>
    <dbReference type="NCBI Taxonomy" id="405559"/>
    <lineage>
        <taxon>Bacteria</taxon>
        <taxon>Pseudomonadati</taxon>
        <taxon>Pseudomonadota</taxon>
        <taxon>Alphaproteobacteria</taxon>
        <taxon>Rhodobacterales</taxon>
        <taxon>Paracoccaceae</taxon>
        <taxon>Paracoccus</taxon>
    </lineage>
</organism>
<accession>A0ABY7SEP1</accession>
<dbReference type="Proteomes" id="UP001215549">
    <property type="component" value="Chromosome"/>
</dbReference>
<evidence type="ECO:0000313" key="2">
    <source>
        <dbReference type="Proteomes" id="UP001215549"/>
    </source>
</evidence>
<reference evidence="1 2" key="1">
    <citation type="submission" date="2021-01" db="EMBL/GenBank/DDBJ databases">
        <title>Biogeographic distribution of Paracoccus.</title>
        <authorList>
            <person name="Hollensteiner J."/>
            <person name="Leineberger J."/>
            <person name="Brinkhoff T."/>
            <person name="Daniel R."/>
        </authorList>
    </citation>
    <scope>NUCLEOTIDE SEQUENCE [LARGE SCALE GENOMIC DNA]</scope>
    <source>
        <strain evidence="1 2">DSM 18447</strain>
    </source>
</reference>
<proteinExistence type="predicted"/>
<dbReference type="EMBL" id="CP067140">
    <property type="protein sequence ID" value="WCR05380.1"/>
    <property type="molecule type" value="Genomic_DNA"/>
</dbReference>
<dbReference type="InterPro" id="IPR027417">
    <property type="entry name" value="P-loop_NTPase"/>
</dbReference>
<dbReference type="Gene3D" id="3.40.50.300">
    <property type="entry name" value="P-loop containing nucleotide triphosphate hydrolases"/>
    <property type="match status" value="1"/>
</dbReference>
<sequence>MPGGLILGSARCGSTLISRILRSHPDILSLSELFSTAGPWAFRPDRLDGARFWSQLAKPSRTLSQVGNPSAAPGEFLYGNVSQPAHDPYLCPPILAITLPHLSSNPDALFRDLATTMEQRGDMELGDHYRALFTDLSVRMGGRGVWVERSGGSLVAAETLRRMFPEARPVLLLRDGPETALSMRDYPAVRLAIWMWRHLRHFGIDLLHPQYHYGRGRIWPLLSAIGGRFGLSRILDTRPSLQKTGAFWSAVTKTGLEGLKGAAPLILRYEELCNEPRREVERLGLFLTGSAPESWLDRAETFPRKPSQRMKALTRWERRELQDACAPGERALAELS</sequence>
<dbReference type="SUPFAM" id="SSF52540">
    <property type="entry name" value="P-loop containing nucleoside triphosphate hydrolases"/>
    <property type="match status" value="1"/>
</dbReference>
<name>A0ABY7SEP1_9RHOB</name>